<evidence type="ECO:0000313" key="7">
    <source>
        <dbReference type="EMBL" id="SJM89250.1"/>
    </source>
</evidence>
<reference evidence="8" key="1">
    <citation type="submission" date="2017-02" db="EMBL/GenBank/DDBJ databases">
        <authorList>
            <person name="Daims H."/>
        </authorList>
    </citation>
    <scope>NUCLEOTIDE SEQUENCE [LARGE SCALE GENOMIC DNA]</scope>
</reference>
<feature type="transmembrane region" description="Helical" evidence="5">
    <location>
        <begin position="97"/>
        <end position="122"/>
    </location>
</feature>
<evidence type="ECO:0000256" key="2">
    <source>
        <dbReference type="ARBA" id="ARBA00022692"/>
    </source>
</evidence>
<comment type="subcellular location">
    <subcellularLocation>
        <location evidence="1">Membrane</location>
        <topology evidence="1">Multi-pass membrane protein</topology>
    </subcellularLocation>
</comment>
<accession>A0A1R4GZL2</accession>
<keyword evidence="8" id="KW-1185">Reference proteome</keyword>
<dbReference type="GO" id="GO:0016020">
    <property type="term" value="C:membrane"/>
    <property type="evidence" value="ECO:0007669"/>
    <property type="project" value="UniProtKB-SubCell"/>
</dbReference>
<dbReference type="OrthoDB" id="5567215at2"/>
<proteinExistence type="predicted"/>
<evidence type="ECO:0000313" key="8">
    <source>
        <dbReference type="Proteomes" id="UP000195442"/>
    </source>
</evidence>
<feature type="domain" description="TM2" evidence="6">
    <location>
        <begin position="69"/>
        <end position="108"/>
    </location>
</feature>
<keyword evidence="3 5" id="KW-1133">Transmembrane helix</keyword>
<gene>
    <name evidence="7" type="ORF">CRENPOLYSF2_1080005</name>
</gene>
<evidence type="ECO:0000256" key="5">
    <source>
        <dbReference type="SAM" id="Phobius"/>
    </source>
</evidence>
<dbReference type="Pfam" id="PF05154">
    <property type="entry name" value="TM2"/>
    <property type="match status" value="1"/>
</dbReference>
<keyword evidence="4 5" id="KW-0472">Membrane</keyword>
<dbReference type="AlphaFoldDB" id="A0A1R4GZL2"/>
<evidence type="ECO:0000256" key="4">
    <source>
        <dbReference type="ARBA" id="ARBA00023136"/>
    </source>
</evidence>
<dbReference type="RefSeq" id="WP_087145537.1">
    <property type="nucleotide sequence ID" value="NZ_FUKJ01000011.1"/>
</dbReference>
<dbReference type="EMBL" id="FUKJ01000011">
    <property type="protein sequence ID" value="SJM89250.1"/>
    <property type="molecule type" value="Genomic_DNA"/>
</dbReference>
<dbReference type="Proteomes" id="UP000195442">
    <property type="component" value="Unassembled WGS sequence"/>
</dbReference>
<evidence type="ECO:0000259" key="6">
    <source>
        <dbReference type="Pfam" id="PF05154"/>
    </source>
</evidence>
<sequence>MFGRIENYNPDTKTGTIAAGKEIFKFDMSLWVADVPPEKDDIVRFDLHSNAITNINLAGAFIDKTNAVKSKWIAALLSFTLGWAGMSRLYLGYYQLAAIQVGITAILFAAGSLNFALLWGFLDTLLLISGHADKDAKGRPLK</sequence>
<evidence type="ECO:0000256" key="3">
    <source>
        <dbReference type="ARBA" id="ARBA00022989"/>
    </source>
</evidence>
<organism evidence="7 8">
    <name type="scientific">Crenothrix polyspora</name>
    <dbReference type="NCBI Taxonomy" id="360316"/>
    <lineage>
        <taxon>Bacteria</taxon>
        <taxon>Pseudomonadati</taxon>
        <taxon>Pseudomonadota</taxon>
        <taxon>Gammaproteobacteria</taxon>
        <taxon>Methylococcales</taxon>
        <taxon>Crenotrichaceae</taxon>
        <taxon>Crenothrix</taxon>
    </lineage>
</organism>
<dbReference type="InterPro" id="IPR007829">
    <property type="entry name" value="TM2"/>
</dbReference>
<keyword evidence="2 5" id="KW-0812">Transmembrane</keyword>
<feature type="transmembrane region" description="Helical" evidence="5">
    <location>
        <begin position="72"/>
        <end position="91"/>
    </location>
</feature>
<name>A0A1R4GZL2_9GAMM</name>
<evidence type="ECO:0000256" key="1">
    <source>
        <dbReference type="ARBA" id="ARBA00004141"/>
    </source>
</evidence>
<protein>
    <recommendedName>
        <fullName evidence="6">TM2 domain-containing protein</fullName>
    </recommendedName>
</protein>